<dbReference type="KEGG" id="qso:IRL76_00200"/>
<name>A0A7S8IUI6_9SPHN</name>
<organism evidence="1 2">
    <name type="scientific">Qipengyuania soli</name>
    <dbReference type="NCBI Taxonomy" id="2782568"/>
    <lineage>
        <taxon>Bacteria</taxon>
        <taxon>Pseudomonadati</taxon>
        <taxon>Pseudomonadota</taxon>
        <taxon>Alphaproteobacteria</taxon>
        <taxon>Sphingomonadales</taxon>
        <taxon>Erythrobacteraceae</taxon>
        <taxon>Qipengyuania</taxon>
    </lineage>
</organism>
<dbReference type="GO" id="GO:0106300">
    <property type="term" value="P:protein-DNA covalent cross-linking repair"/>
    <property type="evidence" value="ECO:0007669"/>
    <property type="project" value="InterPro"/>
</dbReference>
<dbReference type="Proteomes" id="UP000594459">
    <property type="component" value="Chromosome"/>
</dbReference>
<dbReference type="InterPro" id="IPR003738">
    <property type="entry name" value="SRAP"/>
</dbReference>
<dbReference type="InterPro" id="IPR036590">
    <property type="entry name" value="SRAP-like"/>
</dbReference>
<evidence type="ECO:0000313" key="1">
    <source>
        <dbReference type="EMBL" id="QPC99049.1"/>
    </source>
</evidence>
<dbReference type="EMBL" id="CP064654">
    <property type="protein sequence ID" value="QPC99049.1"/>
    <property type="molecule type" value="Genomic_DNA"/>
</dbReference>
<dbReference type="GO" id="GO:0003697">
    <property type="term" value="F:single-stranded DNA binding"/>
    <property type="evidence" value="ECO:0007669"/>
    <property type="project" value="InterPro"/>
</dbReference>
<sequence>MTRLYRLDASAQEVAMRFGARQGEDSWQGGYVAPEHFAPVVTAGREFIAGPRPAGGRLEPRMTPRLWGVLSPPSSHDMTRRVSTVRNPDSPFWIGNLRNSEFRCLVPATSVMLWGSGTDYEGRRLQHWFAPQGQPIFAFAGVWKDEEVPAFALLARDALGAPRDLGCTAMPVVVPNEEQARQAWLHGSWDRAREVVERSPGDLVEVVR</sequence>
<dbReference type="SUPFAM" id="SSF143081">
    <property type="entry name" value="BB1717-like"/>
    <property type="match status" value="1"/>
</dbReference>
<dbReference type="Gene3D" id="3.90.1680.10">
    <property type="entry name" value="SOS response associated peptidase-like"/>
    <property type="match status" value="1"/>
</dbReference>
<gene>
    <name evidence="1" type="ORF">IRL76_00200</name>
</gene>
<dbReference type="AlphaFoldDB" id="A0A7S8IUI6"/>
<evidence type="ECO:0000313" key="2">
    <source>
        <dbReference type="Proteomes" id="UP000594459"/>
    </source>
</evidence>
<protein>
    <submittedName>
        <fullName evidence="1">SOS response-associated peptidase family protein</fullName>
    </submittedName>
</protein>
<dbReference type="RefSeq" id="WP_200982060.1">
    <property type="nucleotide sequence ID" value="NZ_CP064654.1"/>
</dbReference>
<accession>A0A7S8IUI6</accession>
<dbReference type="Pfam" id="PF02586">
    <property type="entry name" value="SRAP"/>
    <property type="match status" value="1"/>
</dbReference>
<reference evidence="1 2" key="1">
    <citation type="submission" date="2020-11" db="EMBL/GenBank/DDBJ databases">
        <title>The genome sequence of Erythrobacter sp. 6D36.</title>
        <authorList>
            <person name="Liu Y."/>
        </authorList>
    </citation>
    <scope>NUCLEOTIDE SEQUENCE [LARGE SCALE GENOMIC DNA]</scope>
    <source>
        <strain evidence="1 2">6D36</strain>
    </source>
</reference>
<proteinExistence type="predicted"/>
<keyword evidence="2" id="KW-1185">Reference proteome</keyword>